<dbReference type="GO" id="GO:0008061">
    <property type="term" value="F:chitin binding"/>
    <property type="evidence" value="ECO:0007669"/>
    <property type="project" value="InterPro"/>
</dbReference>
<dbReference type="InterPro" id="IPR017853">
    <property type="entry name" value="GH"/>
</dbReference>
<reference evidence="3 4" key="1">
    <citation type="submission" date="2016-07" db="EMBL/GenBank/DDBJ databases">
        <title>Pervasive Adenine N6-methylation of Active Genes in Fungi.</title>
        <authorList>
            <consortium name="DOE Joint Genome Institute"/>
            <person name="Mondo S.J."/>
            <person name="Dannebaum R.O."/>
            <person name="Kuo R.C."/>
            <person name="Labutti K."/>
            <person name="Haridas S."/>
            <person name="Kuo A."/>
            <person name="Salamov A."/>
            <person name="Ahrendt S.R."/>
            <person name="Lipzen A."/>
            <person name="Sullivan W."/>
            <person name="Andreopoulos W.B."/>
            <person name="Clum A."/>
            <person name="Lindquist E."/>
            <person name="Daum C."/>
            <person name="Ramamoorthy G.K."/>
            <person name="Gryganskyi A."/>
            <person name="Culley D."/>
            <person name="Magnuson J.K."/>
            <person name="James T.Y."/>
            <person name="O'Malley M.A."/>
            <person name="Stajich J.E."/>
            <person name="Spatafora J.W."/>
            <person name="Visel A."/>
            <person name="Grigoriev I.V."/>
        </authorList>
    </citation>
    <scope>NUCLEOTIDE SEQUENCE [LARGE SCALE GENOMIC DNA]</scope>
    <source>
        <strain evidence="3 4">CBS 115471</strain>
    </source>
</reference>
<dbReference type="GO" id="GO:0006032">
    <property type="term" value="P:chitin catabolic process"/>
    <property type="evidence" value="ECO:0007669"/>
    <property type="project" value="TreeGrafter"/>
</dbReference>
<evidence type="ECO:0000313" key="3">
    <source>
        <dbReference type="EMBL" id="ORY11294.1"/>
    </source>
</evidence>
<keyword evidence="4" id="KW-1185">Reference proteome</keyword>
<dbReference type="GO" id="GO:0005975">
    <property type="term" value="P:carbohydrate metabolic process"/>
    <property type="evidence" value="ECO:0007669"/>
    <property type="project" value="InterPro"/>
</dbReference>
<protein>
    <recommendedName>
        <fullName evidence="1">chitinase</fullName>
        <ecNumber evidence="1">3.2.1.14</ecNumber>
    </recommendedName>
</protein>
<dbReference type="GO" id="GO:0005576">
    <property type="term" value="C:extracellular region"/>
    <property type="evidence" value="ECO:0007669"/>
    <property type="project" value="TreeGrafter"/>
</dbReference>
<dbReference type="Gene3D" id="3.20.20.80">
    <property type="entry name" value="Glycosidases"/>
    <property type="match status" value="1"/>
</dbReference>
<dbReference type="FunFam" id="3.20.20.80:FF:000159">
    <property type="entry name" value="Class V chitinase, putative"/>
    <property type="match status" value="1"/>
</dbReference>
<dbReference type="AlphaFoldDB" id="A0A1Y1ZM67"/>
<dbReference type="InterPro" id="IPR011583">
    <property type="entry name" value="Chitinase_II/V-like_cat"/>
</dbReference>
<organism evidence="3 4">
    <name type="scientific">Clohesyomyces aquaticus</name>
    <dbReference type="NCBI Taxonomy" id="1231657"/>
    <lineage>
        <taxon>Eukaryota</taxon>
        <taxon>Fungi</taxon>
        <taxon>Dikarya</taxon>
        <taxon>Ascomycota</taxon>
        <taxon>Pezizomycotina</taxon>
        <taxon>Dothideomycetes</taxon>
        <taxon>Pleosporomycetidae</taxon>
        <taxon>Pleosporales</taxon>
        <taxon>Lindgomycetaceae</taxon>
        <taxon>Clohesyomyces</taxon>
    </lineage>
</organism>
<dbReference type="SMART" id="SM00636">
    <property type="entry name" value="Glyco_18"/>
    <property type="match status" value="1"/>
</dbReference>
<name>A0A1Y1ZM67_9PLEO</name>
<dbReference type="PANTHER" id="PTHR11177:SF378">
    <property type="entry name" value="CHITINASE"/>
    <property type="match status" value="1"/>
</dbReference>
<evidence type="ECO:0000313" key="4">
    <source>
        <dbReference type="Proteomes" id="UP000193144"/>
    </source>
</evidence>
<dbReference type="GO" id="GO:0008843">
    <property type="term" value="F:endochitinase activity"/>
    <property type="evidence" value="ECO:0007669"/>
    <property type="project" value="UniProtKB-EC"/>
</dbReference>
<dbReference type="PANTHER" id="PTHR11177">
    <property type="entry name" value="CHITINASE"/>
    <property type="match status" value="1"/>
</dbReference>
<dbReference type="OrthoDB" id="73875at2759"/>
<dbReference type="SUPFAM" id="SSF51445">
    <property type="entry name" value="(Trans)glycosidases"/>
    <property type="match status" value="1"/>
</dbReference>
<accession>A0A1Y1ZM67</accession>
<dbReference type="EC" id="3.2.1.14" evidence="1"/>
<evidence type="ECO:0000259" key="2">
    <source>
        <dbReference type="PROSITE" id="PS51910"/>
    </source>
</evidence>
<evidence type="ECO:0000256" key="1">
    <source>
        <dbReference type="ARBA" id="ARBA00012729"/>
    </source>
</evidence>
<dbReference type="Pfam" id="PF00704">
    <property type="entry name" value="Glyco_hydro_18"/>
    <property type="match status" value="1"/>
</dbReference>
<sequence length="405" mass="44908">MYAGHYVRSFACYALGCLCKDDSLLHPSTKLKNVMYLTGQHNVVPKLPLVSDVTHVALAFMRAEVFNQVQQPTTWPLFTSVEVTRSKFAKGTAIMVAIGGWGDTAGFSEAAKSDDSRGLFARNIKAMVDETGADGVDVDWEYPGGNGEDYKTIPNSAKHWEIAAYPKLLSSIREALGPDKLISAAVPGLPRDMLAFTKETVPELNKYIDFYNVMTYDLMNRRDNATKHHTGVKLSVEAVDAYIERGVPPENINLGFAFYVKWFKTDPDGGCDVHPVGCGTQLLEDPDTGADLGRAGAFSWHDTVPSELSKSFNRALEKGVYDKEGGGHYFWDGEEDIWWTWDTPHAIRRKYPAIVKSKMLGGVFAWGLGEDAEAFTHLEALSEGLDDLPKTDDTYSADTWERQEL</sequence>
<gene>
    <name evidence="3" type="ORF">BCR34DRAFT_565394</name>
</gene>
<proteinExistence type="predicted"/>
<dbReference type="PROSITE" id="PS51910">
    <property type="entry name" value="GH18_2"/>
    <property type="match status" value="1"/>
</dbReference>
<dbReference type="InterPro" id="IPR050314">
    <property type="entry name" value="Glycosyl_Hydrlase_18"/>
</dbReference>
<comment type="caution">
    <text evidence="3">The sequence shown here is derived from an EMBL/GenBank/DDBJ whole genome shotgun (WGS) entry which is preliminary data.</text>
</comment>
<dbReference type="EMBL" id="MCFA01000062">
    <property type="protein sequence ID" value="ORY11294.1"/>
    <property type="molecule type" value="Genomic_DNA"/>
</dbReference>
<dbReference type="STRING" id="1231657.A0A1Y1ZM67"/>
<feature type="domain" description="GH18" evidence="2">
    <location>
        <begin position="31"/>
        <end position="388"/>
    </location>
</feature>
<dbReference type="Proteomes" id="UP000193144">
    <property type="component" value="Unassembled WGS sequence"/>
</dbReference>
<dbReference type="InterPro" id="IPR001223">
    <property type="entry name" value="Glyco_hydro18_cat"/>
</dbReference>